<evidence type="ECO:0000256" key="3">
    <source>
        <dbReference type="ARBA" id="ARBA00022833"/>
    </source>
</evidence>
<feature type="domain" description="RING-type" evidence="7">
    <location>
        <begin position="110"/>
        <end position="155"/>
    </location>
</feature>
<evidence type="ECO:0000313" key="9">
    <source>
        <dbReference type="Proteomes" id="UP000007754"/>
    </source>
</evidence>
<dbReference type="Ensembl" id="ENSTGUT00000043260.1">
    <property type="protein sequence ID" value="ENSTGUP00000020028.1"/>
    <property type="gene ID" value="ENSTGUG00000026067.1"/>
</dbReference>
<dbReference type="PROSITE" id="PS00518">
    <property type="entry name" value="ZF_RING_1"/>
    <property type="match status" value="1"/>
</dbReference>
<feature type="region of interest" description="Disordered" evidence="5">
    <location>
        <begin position="58"/>
        <end position="83"/>
    </location>
</feature>
<evidence type="ECO:0000256" key="5">
    <source>
        <dbReference type="SAM" id="MobiDB-lite"/>
    </source>
</evidence>
<keyword evidence="3" id="KW-0862">Zinc</keyword>
<dbReference type="OMA" id="KVKKCPI"/>
<feature type="signal peptide" evidence="6">
    <location>
        <begin position="1"/>
        <end position="20"/>
    </location>
</feature>
<feature type="compositionally biased region" description="Polar residues" evidence="5">
    <location>
        <begin position="58"/>
        <end position="71"/>
    </location>
</feature>
<dbReference type="Proteomes" id="UP000007754">
    <property type="component" value="Chromosome 4"/>
</dbReference>
<dbReference type="InterPro" id="IPR001841">
    <property type="entry name" value="Znf_RING"/>
</dbReference>
<evidence type="ECO:0000256" key="1">
    <source>
        <dbReference type="ARBA" id="ARBA00022723"/>
    </source>
</evidence>
<dbReference type="GO" id="GO:0008270">
    <property type="term" value="F:zinc ion binding"/>
    <property type="evidence" value="ECO:0007669"/>
    <property type="project" value="UniProtKB-KW"/>
</dbReference>
<evidence type="ECO:0000256" key="2">
    <source>
        <dbReference type="ARBA" id="ARBA00022771"/>
    </source>
</evidence>
<sequence length="168" mass="17992">QPSLAPLLCCNCFLSWGLCAAPGGLTKSNCIFFSLPSHVHRWKLLEVYQQQRRRATLNSQEQVDASANGTGANDAPVADSAPAEQGAAEEGAALSDSVSSSAQQGGVIRCPICMDSYSEIMQSGRLIVTTLCGHVFCSECLPVALEILGRCPTCRMDLTPDLYHPIYI</sequence>
<evidence type="ECO:0000313" key="8">
    <source>
        <dbReference type="Ensembl" id="ENSTGUP00000029839.1"/>
    </source>
</evidence>
<evidence type="ECO:0000259" key="7">
    <source>
        <dbReference type="PROSITE" id="PS50089"/>
    </source>
</evidence>
<keyword evidence="6" id="KW-0732">Signal</keyword>
<dbReference type="SMART" id="SM00184">
    <property type="entry name" value="RING"/>
    <property type="match status" value="1"/>
</dbReference>
<name>A0A674H5F3_TAEGU</name>
<dbReference type="InterPro" id="IPR047134">
    <property type="entry name" value="RNF4"/>
</dbReference>
<evidence type="ECO:0000256" key="4">
    <source>
        <dbReference type="PROSITE-ProRule" id="PRU00175"/>
    </source>
</evidence>
<proteinExistence type="predicted"/>
<organism evidence="8 9">
    <name type="scientific">Taeniopygia guttata</name>
    <name type="common">Zebra finch</name>
    <name type="synonym">Poephila guttata</name>
    <dbReference type="NCBI Taxonomy" id="59729"/>
    <lineage>
        <taxon>Eukaryota</taxon>
        <taxon>Metazoa</taxon>
        <taxon>Chordata</taxon>
        <taxon>Craniata</taxon>
        <taxon>Vertebrata</taxon>
        <taxon>Euteleostomi</taxon>
        <taxon>Archelosauria</taxon>
        <taxon>Archosauria</taxon>
        <taxon>Dinosauria</taxon>
        <taxon>Saurischia</taxon>
        <taxon>Theropoda</taxon>
        <taxon>Coelurosauria</taxon>
        <taxon>Aves</taxon>
        <taxon>Neognathae</taxon>
        <taxon>Neoaves</taxon>
        <taxon>Telluraves</taxon>
        <taxon>Australaves</taxon>
        <taxon>Passeriformes</taxon>
        <taxon>Passeroidea</taxon>
        <taxon>Estrildidae</taxon>
        <taxon>Estrildinae</taxon>
        <taxon>Taeniopygia</taxon>
    </lineage>
</organism>
<reference evidence="8" key="2">
    <citation type="submission" date="2025-05" db="UniProtKB">
        <authorList>
            <consortium name="Ensembl"/>
        </authorList>
    </citation>
    <scope>IDENTIFICATION</scope>
</reference>
<dbReference type="PANTHER" id="PTHR23041:SF78">
    <property type="entry name" value="E3 UBIQUITIN-PROTEIN LIGASE RNF4"/>
    <property type="match status" value="1"/>
</dbReference>
<evidence type="ECO:0000256" key="6">
    <source>
        <dbReference type="SAM" id="SignalP"/>
    </source>
</evidence>
<dbReference type="Pfam" id="PF13923">
    <property type="entry name" value="zf-C3HC4_2"/>
    <property type="match status" value="1"/>
</dbReference>
<dbReference type="AlphaFoldDB" id="A0A674H5F3"/>
<keyword evidence="1" id="KW-0479">Metal-binding</keyword>
<feature type="chain" id="PRO_5044628169" description="RING-type domain-containing protein" evidence="6">
    <location>
        <begin position="21"/>
        <end position="168"/>
    </location>
</feature>
<keyword evidence="2 4" id="KW-0863">Zinc-finger</keyword>
<dbReference type="Ensembl" id="ENSTGUT00000043002.1">
    <property type="protein sequence ID" value="ENSTGUP00000029839.1"/>
    <property type="gene ID" value="ENSTGUG00000026067.1"/>
</dbReference>
<dbReference type="InterPro" id="IPR013083">
    <property type="entry name" value="Znf_RING/FYVE/PHD"/>
</dbReference>
<reference evidence="8 9" key="1">
    <citation type="journal article" date="2010" name="Nature">
        <title>The genome of a songbird.</title>
        <authorList>
            <person name="Warren W.C."/>
            <person name="Clayton D.F."/>
            <person name="Ellegren H."/>
            <person name="Arnold A.P."/>
            <person name="Hillier L.W."/>
            <person name="Kunstner A."/>
            <person name="Searle S."/>
            <person name="White S."/>
            <person name="Vilella A.J."/>
            <person name="Fairley S."/>
            <person name="Heger A."/>
            <person name="Kong L."/>
            <person name="Ponting C.P."/>
            <person name="Jarvis E.D."/>
            <person name="Mello C.V."/>
            <person name="Minx P."/>
            <person name="Lovell P."/>
            <person name="Velho T.A."/>
            <person name="Ferris M."/>
            <person name="Balakrishnan C.N."/>
            <person name="Sinha S."/>
            <person name="Blatti C."/>
            <person name="London S.E."/>
            <person name="Li Y."/>
            <person name="Lin Y.C."/>
            <person name="George J."/>
            <person name="Sweedler J."/>
            <person name="Southey B."/>
            <person name="Gunaratne P."/>
            <person name="Watson M."/>
            <person name="Nam K."/>
            <person name="Backstrom N."/>
            <person name="Smeds L."/>
            <person name="Nabholz B."/>
            <person name="Itoh Y."/>
            <person name="Whitney O."/>
            <person name="Pfenning A.R."/>
            <person name="Howard J."/>
            <person name="Volker M."/>
            <person name="Skinner B.M."/>
            <person name="Griffin D.K."/>
            <person name="Ye L."/>
            <person name="McLaren W.M."/>
            <person name="Flicek P."/>
            <person name="Quesada V."/>
            <person name="Velasco G."/>
            <person name="Lopez-Otin C."/>
            <person name="Puente X.S."/>
            <person name="Olender T."/>
            <person name="Lancet D."/>
            <person name="Smit A.F."/>
            <person name="Hubley R."/>
            <person name="Konkel M.K."/>
            <person name="Walker J.A."/>
            <person name="Batzer M.A."/>
            <person name="Gu W."/>
            <person name="Pollock D.D."/>
            <person name="Chen L."/>
            <person name="Cheng Z."/>
            <person name="Eichler E.E."/>
            <person name="Stapley J."/>
            <person name="Slate J."/>
            <person name="Ekblom R."/>
            <person name="Birkhead T."/>
            <person name="Burke T."/>
            <person name="Burt D."/>
            <person name="Scharff C."/>
            <person name="Adam I."/>
            <person name="Richard H."/>
            <person name="Sultan M."/>
            <person name="Soldatov A."/>
            <person name="Lehrach H."/>
            <person name="Edwards S.V."/>
            <person name="Yang S.P."/>
            <person name="Li X."/>
            <person name="Graves T."/>
            <person name="Fulton L."/>
            <person name="Nelson J."/>
            <person name="Chinwalla A."/>
            <person name="Hou S."/>
            <person name="Mardis E.R."/>
            <person name="Wilson R.K."/>
        </authorList>
    </citation>
    <scope>NUCLEOTIDE SEQUENCE [LARGE SCALE GENOMIC DNA]</scope>
</reference>
<dbReference type="SUPFAM" id="SSF57850">
    <property type="entry name" value="RING/U-box"/>
    <property type="match status" value="1"/>
</dbReference>
<keyword evidence="9" id="KW-1185">Reference proteome</keyword>
<dbReference type="PROSITE" id="PS50089">
    <property type="entry name" value="ZF_RING_2"/>
    <property type="match status" value="1"/>
</dbReference>
<accession>A0A674H5F3</accession>
<dbReference type="Gene3D" id="3.30.40.10">
    <property type="entry name" value="Zinc/RING finger domain, C3HC4 (zinc finger)"/>
    <property type="match status" value="1"/>
</dbReference>
<protein>
    <recommendedName>
        <fullName evidence="7">RING-type domain-containing protein</fullName>
    </recommendedName>
</protein>
<dbReference type="InterPro" id="IPR017907">
    <property type="entry name" value="Znf_RING_CS"/>
</dbReference>
<dbReference type="PANTHER" id="PTHR23041">
    <property type="entry name" value="RING FINGER DOMAIN-CONTAINING"/>
    <property type="match status" value="1"/>
</dbReference>
<dbReference type="GO" id="GO:0045944">
    <property type="term" value="P:positive regulation of transcription by RNA polymerase II"/>
    <property type="evidence" value="ECO:0007669"/>
    <property type="project" value="TreeGrafter"/>
</dbReference>
<dbReference type="GeneTree" id="ENSGT01120000273977"/>